<organism evidence="6">
    <name type="scientific">Hexamita inflata</name>
    <dbReference type="NCBI Taxonomy" id="28002"/>
    <lineage>
        <taxon>Eukaryota</taxon>
        <taxon>Metamonada</taxon>
        <taxon>Diplomonadida</taxon>
        <taxon>Hexamitidae</taxon>
        <taxon>Hexamitinae</taxon>
        <taxon>Hexamita</taxon>
    </lineage>
</organism>
<keyword evidence="2" id="KW-1133">Transmembrane helix</keyword>
<name>A0AA86RI00_9EUKA</name>
<dbReference type="Proteomes" id="UP001642409">
    <property type="component" value="Unassembled WGS sequence"/>
</dbReference>
<dbReference type="EMBL" id="CAXDID020000561">
    <property type="protein sequence ID" value="CAL6102918.1"/>
    <property type="molecule type" value="Genomic_DNA"/>
</dbReference>
<dbReference type="PROSITE" id="PS50090">
    <property type="entry name" value="MYB_LIKE"/>
    <property type="match status" value="1"/>
</dbReference>
<keyword evidence="8" id="KW-1185">Reference proteome</keyword>
<dbReference type="InterPro" id="IPR017884">
    <property type="entry name" value="SANT_dom"/>
</dbReference>
<keyword evidence="2" id="KW-0812">Transmembrane</keyword>
<sequence>MQQIYFLAWYISTFTFFYIVRARGVFALIQQVMLLFREKYLSQQEIEPQLNILVSEFKHQKFKLSNFSIYFLMYNKYTSVRRKYIPQSIYNSVNLAELNQTNTDLIPESSNYYQLFSLFSSLNQTQFNQVYEVNKLELLNTRYSSATESRYRGLRRLNTTSESMASRKVSKWTDEEQLLFEKLVEQYEKDFRRIAAQFPGRNYNQIRSHYYNEQYKDVSNSSSPSLTRRPSSESLLSPSPSSRQLEVESPEETYFALFSLFE</sequence>
<dbReference type="SUPFAM" id="SSF46689">
    <property type="entry name" value="Homeodomain-like"/>
    <property type="match status" value="1"/>
</dbReference>
<dbReference type="PROSITE" id="PS51293">
    <property type="entry name" value="SANT"/>
    <property type="match status" value="1"/>
</dbReference>
<gene>
    <name evidence="6" type="ORF">HINF_LOCUS64527</name>
    <name evidence="7" type="ORF">HINF_LOCUS71893</name>
</gene>
<dbReference type="PROSITE" id="PS51294">
    <property type="entry name" value="HTH_MYB"/>
    <property type="match status" value="1"/>
</dbReference>
<proteinExistence type="predicted"/>
<reference evidence="7 8" key="2">
    <citation type="submission" date="2024-07" db="EMBL/GenBank/DDBJ databases">
        <authorList>
            <person name="Akdeniz Z."/>
        </authorList>
    </citation>
    <scope>NUCLEOTIDE SEQUENCE [LARGE SCALE GENOMIC DNA]</scope>
</reference>
<dbReference type="InterPro" id="IPR009057">
    <property type="entry name" value="Homeodomain-like_sf"/>
</dbReference>
<dbReference type="InterPro" id="IPR001005">
    <property type="entry name" value="SANT/Myb"/>
</dbReference>
<feature type="compositionally biased region" description="Low complexity" evidence="1">
    <location>
        <begin position="219"/>
        <end position="243"/>
    </location>
</feature>
<protein>
    <submittedName>
        <fullName evidence="6">SANT/Myb domain</fullName>
    </submittedName>
    <submittedName>
        <fullName evidence="7">SANT/Myb_domain</fullName>
    </submittedName>
</protein>
<feature type="domain" description="HTH myb-type" evidence="5">
    <location>
        <begin position="164"/>
        <end position="218"/>
    </location>
</feature>
<dbReference type="EMBL" id="CATOUU010001175">
    <property type="protein sequence ID" value="CAI9976882.1"/>
    <property type="molecule type" value="Genomic_DNA"/>
</dbReference>
<accession>A0AA86RI00</accession>
<evidence type="ECO:0000256" key="1">
    <source>
        <dbReference type="SAM" id="MobiDB-lite"/>
    </source>
</evidence>
<evidence type="ECO:0000313" key="7">
    <source>
        <dbReference type="EMBL" id="CAL6102918.1"/>
    </source>
</evidence>
<comment type="caution">
    <text evidence="6">The sequence shown here is derived from an EMBL/GenBank/DDBJ whole genome shotgun (WGS) entry which is preliminary data.</text>
</comment>
<dbReference type="InterPro" id="IPR017930">
    <property type="entry name" value="Myb_dom"/>
</dbReference>
<dbReference type="AlphaFoldDB" id="A0AA86RI00"/>
<evidence type="ECO:0000259" key="4">
    <source>
        <dbReference type="PROSITE" id="PS51293"/>
    </source>
</evidence>
<evidence type="ECO:0000313" key="8">
    <source>
        <dbReference type="Proteomes" id="UP001642409"/>
    </source>
</evidence>
<dbReference type="Gene3D" id="1.10.10.60">
    <property type="entry name" value="Homeodomain-like"/>
    <property type="match status" value="1"/>
</dbReference>
<feature type="transmembrane region" description="Helical" evidence="2">
    <location>
        <begin position="6"/>
        <end position="29"/>
    </location>
</feature>
<evidence type="ECO:0000259" key="5">
    <source>
        <dbReference type="PROSITE" id="PS51294"/>
    </source>
</evidence>
<feature type="domain" description="SANT" evidence="4">
    <location>
        <begin position="170"/>
        <end position="218"/>
    </location>
</feature>
<dbReference type="Pfam" id="PF00249">
    <property type="entry name" value="Myb_DNA-binding"/>
    <property type="match status" value="1"/>
</dbReference>
<reference evidence="6" key="1">
    <citation type="submission" date="2023-06" db="EMBL/GenBank/DDBJ databases">
        <authorList>
            <person name="Kurt Z."/>
        </authorList>
    </citation>
    <scope>NUCLEOTIDE SEQUENCE</scope>
</reference>
<feature type="domain" description="Myb-like" evidence="3">
    <location>
        <begin position="164"/>
        <end position="214"/>
    </location>
</feature>
<evidence type="ECO:0000313" key="6">
    <source>
        <dbReference type="EMBL" id="CAI9976882.1"/>
    </source>
</evidence>
<feature type="region of interest" description="Disordered" evidence="1">
    <location>
        <begin position="217"/>
        <end position="248"/>
    </location>
</feature>
<dbReference type="CDD" id="cd00167">
    <property type="entry name" value="SANT"/>
    <property type="match status" value="1"/>
</dbReference>
<evidence type="ECO:0000259" key="3">
    <source>
        <dbReference type="PROSITE" id="PS50090"/>
    </source>
</evidence>
<keyword evidence="2" id="KW-0472">Membrane</keyword>
<dbReference type="SMART" id="SM00717">
    <property type="entry name" value="SANT"/>
    <property type="match status" value="1"/>
</dbReference>
<evidence type="ECO:0000256" key="2">
    <source>
        <dbReference type="SAM" id="Phobius"/>
    </source>
</evidence>